<dbReference type="SUPFAM" id="SSF53254">
    <property type="entry name" value="Phosphoglycerate mutase-like"/>
    <property type="match status" value="1"/>
</dbReference>
<evidence type="ECO:0000313" key="1">
    <source>
        <dbReference type="EMBL" id="MFD0870384.1"/>
    </source>
</evidence>
<protein>
    <submittedName>
        <fullName evidence="1">Histidine phosphatase family protein</fullName>
    </submittedName>
</protein>
<comment type="caution">
    <text evidence="1">The sequence shown here is derived from an EMBL/GenBank/DDBJ whole genome shotgun (WGS) entry which is preliminary data.</text>
</comment>
<gene>
    <name evidence="1" type="ORF">ACFQ03_14600</name>
</gene>
<dbReference type="SMART" id="SM00855">
    <property type="entry name" value="PGAM"/>
    <property type="match status" value="1"/>
</dbReference>
<organism evidence="1 2">
    <name type="scientific">Paenibacillus residui</name>
    <dbReference type="NCBI Taxonomy" id="629724"/>
    <lineage>
        <taxon>Bacteria</taxon>
        <taxon>Bacillati</taxon>
        <taxon>Bacillota</taxon>
        <taxon>Bacilli</taxon>
        <taxon>Bacillales</taxon>
        <taxon>Paenibacillaceae</taxon>
        <taxon>Paenibacillus</taxon>
    </lineage>
</organism>
<dbReference type="CDD" id="cd07067">
    <property type="entry name" value="HP_PGM_like"/>
    <property type="match status" value="1"/>
</dbReference>
<name>A0ABW3DCT8_9BACL</name>
<dbReference type="RefSeq" id="WP_379289005.1">
    <property type="nucleotide sequence ID" value="NZ_JBHTIU010000045.1"/>
</dbReference>
<dbReference type="InterPro" id="IPR029033">
    <property type="entry name" value="His_PPase_superfam"/>
</dbReference>
<dbReference type="Gene3D" id="3.40.50.1240">
    <property type="entry name" value="Phosphoglycerate mutase-like"/>
    <property type="match status" value="1"/>
</dbReference>
<dbReference type="Proteomes" id="UP001597120">
    <property type="component" value="Unassembled WGS sequence"/>
</dbReference>
<proteinExistence type="predicted"/>
<dbReference type="InterPro" id="IPR013078">
    <property type="entry name" value="His_Pase_superF_clade-1"/>
</dbReference>
<dbReference type="Pfam" id="PF00300">
    <property type="entry name" value="His_Phos_1"/>
    <property type="match status" value="1"/>
</dbReference>
<reference evidence="2" key="1">
    <citation type="journal article" date="2019" name="Int. J. Syst. Evol. Microbiol.">
        <title>The Global Catalogue of Microorganisms (GCM) 10K type strain sequencing project: providing services to taxonomists for standard genome sequencing and annotation.</title>
        <authorList>
            <consortium name="The Broad Institute Genomics Platform"/>
            <consortium name="The Broad Institute Genome Sequencing Center for Infectious Disease"/>
            <person name="Wu L."/>
            <person name="Ma J."/>
        </authorList>
    </citation>
    <scope>NUCLEOTIDE SEQUENCE [LARGE SCALE GENOMIC DNA]</scope>
    <source>
        <strain evidence="2">CCUG 57263</strain>
    </source>
</reference>
<dbReference type="EMBL" id="JBHTIU010000045">
    <property type="protein sequence ID" value="MFD0870384.1"/>
    <property type="molecule type" value="Genomic_DNA"/>
</dbReference>
<sequence length="185" mass="20949">MKNLYLVRHCKAEGQEPDAGLTDTGLEQADKLADFFSDKSIDYIISSPYERAFRTIEPFAVRRGLEIKLDSRLTERVLSGKNHSEWRDMLRKTYDDLDLSYEGGESGNEAIGRAVTVIREILDGPYKNAVVVSHGNLLSLLLKSYDSRIGYSEWEAMSNPDVYHLSFAGESETPVIRRIWADSPL</sequence>
<dbReference type="PANTHER" id="PTHR48100">
    <property type="entry name" value="BROAD-SPECIFICITY PHOSPHATASE YOR283W-RELATED"/>
    <property type="match status" value="1"/>
</dbReference>
<keyword evidence="2" id="KW-1185">Reference proteome</keyword>
<evidence type="ECO:0000313" key="2">
    <source>
        <dbReference type="Proteomes" id="UP001597120"/>
    </source>
</evidence>
<dbReference type="InterPro" id="IPR050275">
    <property type="entry name" value="PGM_Phosphatase"/>
</dbReference>
<accession>A0ABW3DCT8</accession>
<dbReference type="PANTHER" id="PTHR48100:SF1">
    <property type="entry name" value="HISTIDINE PHOSPHATASE FAMILY PROTEIN-RELATED"/>
    <property type="match status" value="1"/>
</dbReference>